<evidence type="ECO:0000256" key="1">
    <source>
        <dbReference type="SAM" id="Phobius"/>
    </source>
</evidence>
<accession>A0ABZ2EKD5</accession>
<feature type="transmembrane region" description="Helical" evidence="1">
    <location>
        <begin position="36"/>
        <end position="63"/>
    </location>
</feature>
<dbReference type="EMBL" id="CP144143">
    <property type="protein sequence ID" value="WWC83796.1"/>
    <property type="molecule type" value="Genomic_DNA"/>
</dbReference>
<feature type="transmembrane region" description="Helical" evidence="1">
    <location>
        <begin position="6"/>
        <end position="24"/>
    </location>
</feature>
<name>A0ABZ2EKD5_9BACT</name>
<organism evidence="2 3">
    <name type="scientific">Mycovorax composti</name>
    <dbReference type="NCBI Taxonomy" id="2962693"/>
    <lineage>
        <taxon>Bacteria</taxon>
        <taxon>Pseudomonadati</taxon>
        <taxon>Bacteroidota</taxon>
        <taxon>Chitinophagia</taxon>
        <taxon>Chitinophagales</taxon>
        <taxon>Chitinophagaceae</taxon>
        <taxon>Mycovorax</taxon>
    </lineage>
</organism>
<dbReference type="Proteomes" id="UP001321305">
    <property type="component" value="Chromosome"/>
</dbReference>
<reference evidence="3" key="1">
    <citation type="submission" date="2024-01" db="EMBL/GenBank/DDBJ databases">
        <title>Mycovorax composti gen. nov. sp. nov., a member of the family Chitinophagaceae isolated from button mushroom compost.</title>
        <authorList>
            <person name="Thai M."/>
            <person name="Bell T.L."/>
            <person name="Kertesz M.A."/>
        </authorList>
    </citation>
    <scope>NUCLEOTIDE SEQUENCE [LARGE SCALE GENOMIC DNA]</scope>
    <source>
        <strain evidence="3">C216</strain>
    </source>
</reference>
<evidence type="ECO:0000313" key="2">
    <source>
        <dbReference type="EMBL" id="WWC83796.1"/>
    </source>
</evidence>
<protein>
    <submittedName>
        <fullName evidence="2">Uncharacterized protein</fullName>
    </submittedName>
</protein>
<keyword evidence="1" id="KW-0472">Membrane</keyword>
<keyword evidence="1" id="KW-1133">Transmembrane helix</keyword>
<gene>
    <name evidence="2" type="ORF">PIECOFPK_01523</name>
</gene>
<evidence type="ECO:0000313" key="3">
    <source>
        <dbReference type="Proteomes" id="UP001321305"/>
    </source>
</evidence>
<keyword evidence="3" id="KW-1185">Reference proteome</keyword>
<sequence length="71" mass="8184">MAFLKLMLLLSTTLLIGLAGFYLYRYLNRKLTNSSSILKIACYALALFLMIGALYLLNLFLIIKLYDYLTH</sequence>
<proteinExistence type="predicted"/>
<keyword evidence="1" id="KW-0812">Transmembrane</keyword>